<reference evidence="2" key="1">
    <citation type="submission" date="2021-06" db="EMBL/GenBank/DDBJ databases">
        <authorList>
            <person name="Kallberg Y."/>
            <person name="Tangrot J."/>
            <person name="Rosling A."/>
        </authorList>
    </citation>
    <scope>NUCLEOTIDE SEQUENCE</scope>
    <source>
        <strain evidence="2">CL551</strain>
    </source>
</reference>
<feature type="non-terminal residue" evidence="2">
    <location>
        <position position="66"/>
    </location>
</feature>
<gene>
    <name evidence="2" type="ORF">AMORRO_LOCUS17570</name>
</gene>
<comment type="caution">
    <text evidence="2">The sequence shown here is derived from an EMBL/GenBank/DDBJ whole genome shotgun (WGS) entry which is preliminary data.</text>
</comment>
<organism evidence="2 3">
    <name type="scientific">Acaulospora morrowiae</name>
    <dbReference type="NCBI Taxonomy" id="94023"/>
    <lineage>
        <taxon>Eukaryota</taxon>
        <taxon>Fungi</taxon>
        <taxon>Fungi incertae sedis</taxon>
        <taxon>Mucoromycota</taxon>
        <taxon>Glomeromycotina</taxon>
        <taxon>Glomeromycetes</taxon>
        <taxon>Diversisporales</taxon>
        <taxon>Acaulosporaceae</taxon>
        <taxon>Acaulospora</taxon>
    </lineage>
</organism>
<accession>A0A9N9JIM8</accession>
<name>A0A9N9JIM8_9GLOM</name>
<dbReference type="Proteomes" id="UP000789342">
    <property type="component" value="Unassembled WGS sequence"/>
</dbReference>
<protein>
    <submittedName>
        <fullName evidence="2">7379_t:CDS:1</fullName>
    </submittedName>
</protein>
<dbReference type="AlphaFoldDB" id="A0A9N9JIM8"/>
<sequence length="66" mass="7478">SNGSNSRVQNCGTNQDLASKSLWVKNRLNYRIKKQRKPKEQNSTSQPVPRILSQPARTKDSITARP</sequence>
<evidence type="ECO:0000313" key="2">
    <source>
        <dbReference type="EMBL" id="CAG8784082.1"/>
    </source>
</evidence>
<feature type="compositionally biased region" description="Basic and acidic residues" evidence="1">
    <location>
        <begin position="57"/>
        <end position="66"/>
    </location>
</feature>
<feature type="non-terminal residue" evidence="2">
    <location>
        <position position="1"/>
    </location>
</feature>
<evidence type="ECO:0000313" key="3">
    <source>
        <dbReference type="Proteomes" id="UP000789342"/>
    </source>
</evidence>
<dbReference type="EMBL" id="CAJVPV010055115">
    <property type="protein sequence ID" value="CAG8784082.1"/>
    <property type="molecule type" value="Genomic_DNA"/>
</dbReference>
<keyword evidence="3" id="KW-1185">Reference proteome</keyword>
<feature type="region of interest" description="Disordered" evidence="1">
    <location>
        <begin position="30"/>
        <end position="66"/>
    </location>
</feature>
<proteinExistence type="predicted"/>
<evidence type="ECO:0000256" key="1">
    <source>
        <dbReference type="SAM" id="MobiDB-lite"/>
    </source>
</evidence>